<feature type="domain" description="Palmitoyltransferase DHHC" evidence="8">
    <location>
        <begin position="111"/>
        <end position="238"/>
    </location>
</feature>
<dbReference type="InterPro" id="IPR039859">
    <property type="entry name" value="PFA4/ZDH16/20/ERF2-like"/>
</dbReference>
<keyword evidence="5 7" id="KW-0472">Membrane</keyword>
<comment type="subcellular location">
    <subcellularLocation>
        <location evidence="1">Membrane</location>
        <topology evidence="1">Multi-pass membrane protein</topology>
    </subcellularLocation>
</comment>
<dbReference type="PROSITE" id="PS50216">
    <property type="entry name" value="DHHC"/>
    <property type="match status" value="1"/>
</dbReference>
<evidence type="ECO:0000259" key="8">
    <source>
        <dbReference type="Pfam" id="PF01529"/>
    </source>
</evidence>
<dbReference type="Proteomes" id="UP000050794">
    <property type="component" value="Unassembled WGS sequence"/>
</dbReference>
<comment type="catalytic activity">
    <reaction evidence="7">
        <text>L-cysteinyl-[protein] + hexadecanoyl-CoA = S-hexadecanoyl-L-cysteinyl-[protein] + CoA</text>
        <dbReference type="Rhea" id="RHEA:36683"/>
        <dbReference type="Rhea" id="RHEA-COMP:10131"/>
        <dbReference type="Rhea" id="RHEA-COMP:11032"/>
        <dbReference type="ChEBI" id="CHEBI:29950"/>
        <dbReference type="ChEBI" id="CHEBI:57287"/>
        <dbReference type="ChEBI" id="CHEBI:57379"/>
        <dbReference type="ChEBI" id="CHEBI:74151"/>
        <dbReference type="EC" id="2.3.1.225"/>
    </reaction>
</comment>
<dbReference type="GO" id="GO:0016020">
    <property type="term" value="C:membrane"/>
    <property type="evidence" value="ECO:0007669"/>
    <property type="project" value="UniProtKB-SubCell"/>
</dbReference>
<sequence length="318" mass="36578">MIRIHVILWLCSFFVWHLLFVSSFCALVFPYGPLSLFIHWILWKLIWSLTICSLFSASLTTPAEIPRNFVPPHDFVEKNSRRLLDAVAAWARNQNLPVRFRRMATESGMTKAPNFCYICRLIKPDRAHHCRKCERCVLRMDHHCPVLGECIHMHNHKFFMLFLLWASMLCLFAVLTVSPTVIFRMLALYRHSNLARMIPTILVTSGTVNALVCGIALLCFLRELTIALLRNETTLEGIALHNYGERDAFDDGIAHFDLGSKFANFISIFGPDPYFWLLPLPSTYGSGCEFQYYIKYSTVADEEQKACTQQQNNGEGEE</sequence>
<evidence type="ECO:0000313" key="9">
    <source>
        <dbReference type="EMBL" id="VDM48820.1"/>
    </source>
</evidence>
<dbReference type="EMBL" id="UYWY01024503">
    <property type="protein sequence ID" value="VDM48820.1"/>
    <property type="molecule type" value="Genomic_DNA"/>
</dbReference>
<accession>A0A183V9S9</accession>
<keyword evidence="2 7" id="KW-0808">Transferase</keyword>
<dbReference type="AlphaFoldDB" id="A0A183V9S9"/>
<keyword evidence="6 7" id="KW-0012">Acyltransferase</keyword>
<dbReference type="WBParaSite" id="TCNE_0001750001-mRNA-1">
    <property type="protein sequence ID" value="TCNE_0001750001-mRNA-1"/>
    <property type="gene ID" value="TCNE_0001750001"/>
</dbReference>
<keyword evidence="4 7" id="KW-1133">Transmembrane helix</keyword>
<protein>
    <recommendedName>
        <fullName evidence="7">Palmitoyltransferase</fullName>
        <ecNumber evidence="7">2.3.1.225</ecNumber>
    </recommendedName>
</protein>
<evidence type="ECO:0000256" key="3">
    <source>
        <dbReference type="ARBA" id="ARBA00022692"/>
    </source>
</evidence>
<reference evidence="11" key="1">
    <citation type="submission" date="2016-06" db="UniProtKB">
        <authorList>
            <consortium name="WormBaseParasite"/>
        </authorList>
    </citation>
    <scope>IDENTIFICATION</scope>
</reference>
<evidence type="ECO:0000256" key="1">
    <source>
        <dbReference type="ARBA" id="ARBA00004141"/>
    </source>
</evidence>
<dbReference type="GO" id="GO:0019706">
    <property type="term" value="F:protein-cysteine S-palmitoyltransferase activity"/>
    <property type="evidence" value="ECO:0007669"/>
    <property type="project" value="UniProtKB-EC"/>
</dbReference>
<evidence type="ECO:0000256" key="5">
    <source>
        <dbReference type="ARBA" id="ARBA00023136"/>
    </source>
</evidence>
<comment type="domain">
    <text evidence="7">The DHHC domain is required for palmitoyltransferase activity.</text>
</comment>
<feature type="transmembrane region" description="Helical" evidence="7">
    <location>
        <begin position="37"/>
        <end position="59"/>
    </location>
</feature>
<dbReference type="Pfam" id="PF01529">
    <property type="entry name" value="DHHC"/>
    <property type="match status" value="1"/>
</dbReference>
<reference evidence="9 10" key="2">
    <citation type="submission" date="2018-11" db="EMBL/GenBank/DDBJ databases">
        <authorList>
            <consortium name="Pathogen Informatics"/>
        </authorList>
    </citation>
    <scope>NUCLEOTIDE SEQUENCE [LARGE SCALE GENOMIC DNA]</scope>
</reference>
<feature type="transmembrane region" description="Helical" evidence="7">
    <location>
        <begin position="7"/>
        <end position="31"/>
    </location>
</feature>
<dbReference type="EC" id="2.3.1.225" evidence="7"/>
<organism evidence="10 11">
    <name type="scientific">Toxocara canis</name>
    <name type="common">Canine roundworm</name>
    <dbReference type="NCBI Taxonomy" id="6265"/>
    <lineage>
        <taxon>Eukaryota</taxon>
        <taxon>Metazoa</taxon>
        <taxon>Ecdysozoa</taxon>
        <taxon>Nematoda</taxon>
        <taxon>Chromadorea</taxon>
        <taxon>Rhabditida</taxon>
        <taxon>Spirurina</taxon>
        <taxon>Ascaridomorpha</taxon>
        <taxon>Ascaridoidea</taxon>
        <taxon>Toxocaridae</taxon>
        <taxon>Toxocara</taxon>
    </lineage>
</organism>
<comment type="similarity">
    <text evidence="7">Belongs to the DHHC palmitoyltransferase family.</text>
</comment>
<dbReference type="PANTHER" id="PTHR12246">
    <property type="entry name" value="PALMITOYLTRANSFERASE ZDHHC16"/>
    <property type="match status" value="1"/>
</dbReference>
<evidence type="ECO:0000256" key="4">
    <source>
        <dbReference type="ARBA" id="ARBA00022989"/>
    </source>
</evidence>
<evidence type="ECO:0000256" key="6">
    <source>
        <dbReference type="ARBA" id="ARBA00023315"/>
    </source>
</evidence>
<keyword evidence="10" id="KW-1185">Reference proteome</keyword>
<evidence type="ECO:0000256" key="2">
    <source>
        <dbReference type="ARBA" id="ARBA00022679"/>
    </source>
</evidence>
<evidence type="ECO:0000313" key="10">
    <source>
        <dbReference type="Proteomes" id="UP000050794"/>
    </source>
</evidence>
<name>A0A183V9S9_TOXCA</name>
<evidence type="ECO:0000256" key="7">
    <source>
        <dbReference type="RuleBase" id="RU079119"/>
    </source>
</evidence>
<keyword evidence="3 7" id="KW-0812">Transmembrane</keyword>
<feature type="transmembrane region" description="Helical" evidence="7">
    <location>
        <begin position="197"/>
        <end position="221"/>
    </location>
</feature>
<feature type="transmembrane region" description="Helical" evidence="7">
    <location>
        <begin position="158"/>
        <end position="177"/>
    </location>
</feature>
<proteinExistence type="inferred from homology"/>
<gene>
    <name evidence="9" type="ORF">TCNE_LOCUS17499</name>
</gene>
<evidence type="ECO:0000313" key="11">
    <source>
        <dbReference type="WBParaSite" id="TCNE_0001750001-mRNA-1"/>
    </source>
</evidence>
<dbReference type="InterPro" id="IPR001594">
    <property type="entry name" value="Palmitoyltrfase_DHHC"/>
</dbReference>